<dbReference type="Gene3D" id="1.10.1720.10">
    <property type="entry name" value="L-proline 3-hydroxylase, C-terminal domain"/>
    <property type="match status" value="1"/>
</dbReference>
<dbReference type="SUPFAM" id="SSF51197">
    <property type="entry name" value="Clavaminate synthase-like"/>
    <property type="match status" value="1"/>
</dbReference>
<feature type="domain" description="L-proline 3-hydroxylase C-terminal" evidence="2">
    <location>
        <begin position="202"/>
        <end position="282"/>
    </location>
</feature>
<dbReference type="Proteomes" id="UP000526734">
    <property type="component" value="Unassembled WGS sequence"/>
</dbReference>
<name>A0A7W3VRI0_9PSEU</name>
<dbReference type="Pfam" id="PF05118">
    <property type="entry name" value="Asp_Arg_Hydrox"/>
    <property type="match status" value="1"/>
</dbReference>
<dbReference type="RefSeq" id="WP_182888997.1">
    <property type="nucleotide sequence ID" value="NZ_JACGZW010000001.1"/>
</dbReference>
<evidence type="ECO:0000313" key="4">
    <source>
        <dbReference type="Proteomes" id="UP000526734"/>
    </source>
</evidence>
<organism evidence="3 4">
    <name type="scientific">Amycolatopsis dendrobii</name>
    <dbReference type="NCBI Taxonomy" id="2760662"/>
    <lineage>
        <taxon>Bacteria</taxon>
        <taxon>Bacillati</taxon>
        <taxon>Actinomycetota</taxon>
        <taxon>Actinomycetes</taxon>
        <taxon>Pseudonocardiales</taxon>
        <taxon>Pseudonocardiaceae</taxon>
        <taxon>Amycolatopsis</taxon>
    </lineage>
</organism>
<proteinExistence type="predicted"/>
<dbReference type="InterPro" id="IPR007803">
    <property type="entry name" value="Asp/Arg/Pro-Hydrxlase"/>
</dbReference>
<comment type="caution">
    <text evidence="3">The sequence shown here is derived from an EMBL/GenBank/DDBJ whole genome shotgun (WGS) entry which is preliminary data.</text>
</comment>
<dbReference type="InterPro" id="IPR037037">
    <property type="entry name" value="Pro_3_hydrox_C_sf"/>
</dbReference>
<dbReference type="EMBL" id="JACGZW010000001">
    <property type="protein sequence ID" value="MBB1151756.1"/>
    <property type="molecule type" value="Genomic_DNA"/>
</dbReference>
<dbReference type="InterPro" id="IPR027443">
    <property type="entry name" value="IPNS-like_sf"/>
</dbReference>
<dbReference type="InterPro" id="IPR008035">
    <property type="entry name" value="Pro_3_hydrox_C"/>
</dbReference>
<protein>
    <submittedName>
        <fullName evidence="3">Aspartyl/asparaginyl beta-hydroxylase domain-containing protein</fullName>
    </submittedName>
</protein>
<reference evidence="3 4" key="1">
    <citation type="submission" date="2020-08" db="EMBL/GenBank/DDBJ databases">
        <title>Amycolatopsis sp. nov. DR6-1 isolated from Dendrobium heterocarpum.</title>
        <authorList>
            <person name="Tedsree N."/>
            <person name="Kuncharoen N."/>
            <person name="Likhitwitayawuid K."/>
            <person name="Tanasupawat S."/>
        </authorList>
    </citation>
    <scope>NUCLEOTIDE SEQUENCE [LARGE SCALE GENOMIC DNA]</scope>
    <source>
        <strain evidence="3 4">DR6-1</strain>
    </source>
</reference>
<keyword evidence="4" id="KW-1185">Reference proteome</keyword>
<dbReference type="AlphaFoldDB" id="A0A7W3VRI0"/>
<feature type="domain" description="Aspartyl/asparaginy/proline hydroxylase" evidence="1">
    <location>
        <begin position="30"/>
        <end position="180"/>
    </location>
</feature>
<evidence type="ECO:0000259" key="1">
    <source>
        <dbReference type="Pfam" id="PF05118"/>
    </source>
</evidence>
<evidence type="ECO:0000259" key="2">
    <source>
        <dbReference type="Pfam" id="PF05373"/>
    </source>
</evidence>
<evidence type="ECO:0000313" key="3">
    <source>
        <dbReference type="EMBL" id="MBB1151756.1"/>
    </source>
</evidence>
<gene>
    <name evidence="3" type="ORF">H4281_01285</name>
</gene>
<dbReference type="Pfam" id="PF05373">
    <property type="entry name" value="Pro_3_hydrox_C"/>
    <property type="match status" value="1"/>
</dbReference>
<accession>A0A7W3VRI0</accession>
<sequence length="284" mass="32050">MRTQHIGSLELDRARLAEDLETSAGFRYSEAYSDYLCGGPWKSAVLWAASGDSGDGLVTNYDYAKAPDLTDYGKQLPYIWGLVADLVDLTRLNFARLAVISDSVIIPHRDLLELESIPGESRNAHRMHIPLVTNDRCFFSSGNEVYRMAEGEVWFFDAAQVHSAASLSSTPRVHLMLDFTDQESDEPLVKLPYRVDGGIPADRVERRPPMSEEERAELLGLAPLITMDNYRDVFSIVIKKHFRADGGDDFVWRTMREIARAGRDPAVAARIDEMQRYFTLERSA</sequence>
<dbReference type="Gene3D" id="2.60.120.330">
    <property type="entry name" value="B-lactam Antibiotic, Isopenicillin N Synthase, Chain"/>
    <property type="match status" value="1"/>
</dbReference>
<dbReference type="GO" id="GO:0016706">
    <property type="term" value="F:2-oxoglutarate-dependent dioxygenase activity"/>
    <property type="evidence" value="ECO:0007669"/>
    <property type="project" value="InterPro"/>
</dbReference>